<evidence type="ECO:0000256" key="12">
    <source>
        <dbReference type="ARBA" id="ARBA00023264"/>
    </source>
</evidence>
<evidence type="ECO:0000256" key="10">
    <source>
        <dbReference type="ARBA" id="ARBA00023136"/>
    </source>
</evidence>
<feature type="transmembrane region" description="Helical" evidence="13">
    <location>
        <begin position="73"/>
        <end position="90"/>
    </location>
</feature>
<dbReference type="EMBL" id="UOEM01000001">
    <property type="protein sequence ID" value="VAW09982.1"/>
    <property type="molecule type" value="Genomic_DNA"/>
</dbReference>
<keyword evidence="9" id="KW-0443">Lipid metabolism</keyword>
<comment type="similarity">
    <text evidence="2">Belongs to the CDS family.</text>
</comment>
<keyword evidence="7 14" id="KW-0548">Nucleotidyltransferase</keyword>
<keyword evidence="8 13" id="KW-1133">Transmembrane helix</keyword>
<evidence type="ECO:0000256" key="9">
    <source>
        <dbReference type="ARBA" id="ARBA00023098"/>
    </source>
</evidence>
<keyword evidence="10 13" id="KW-0472">Membrane</keyword>
<feature type="transmembrane region" description="Helical" evidence="13">
    <location>
        <begin position="239"/>
        <end position="258"/>
    </location>
</feature>
<comment type="subcellular location">
    <subcellularLocation>
        <location evidence="1">Cell membrane</location>
        <topology evidence="1">Multi-pass membrane protein</topology>
    </subcellularLocation>
</comment>
<dbReference type="PANTHER" id="PTHR46382:SF1">
    <property type="entry name" value="PHOSPHATIDATE CYTIDYLYLTRANSFERASE"/>
    <property type="match status" value="1"/>
</dbReference>
<evidence type="ECO:0000256" key="4">
    <source>
        <dbReference type="ARBA" id="ARBA00022516"/>
    </source>
</evidence>
<feature type="transmembrane region" description="Helical" evidence="13">
    <location>
        <begin position="97"/>
        <end position="116"/>
    </location>
</feature>
<organism evidence="14">
    <name type="scientific">hydrothermal vent metagenome</name>
    <dbReference type="NCBI Taxonomy" id="652676"/>
    <lineage>
        <taxon>unclassified sequences</taxon>
        <taxon>metagenomes</taxon>
        <taxon>ecological metagenomes</taxon>
    </lineage>
</organism>
<evidence type="ECO:0000256" key="6">
    <source>
        <dbReference type="ARBA" id="ARBA00022692"/>
    </source>
</evidence>
<dbReference type="EC" id="2.7.7.41" evidence="14"/>
<evidence type="ECO:0000256" key="8">
    <source>
        <dbReference type="ARBA" id="ARBA00022989"/>
    </source>
</evidence>
<evidence type="ECO:0000256" key="1">
    <source>
        <dbReference type="ARBA" id="ARBA00004651"/>
    </source>
</evidence>
<evidence type="ECO:0000256" key="7">
    <source>
        <dbReference type="ARBA" id="ARBA00022695"/>
    </source>
</evidence>
<dbReference type="GO" id="GO:0005886">
    <property type="term" value="C:plasma membrane"/>
    <property type="evidence" value="ECO:0007669"/>
    <property type="project" value="UniProtKB-SubCell"/>
</dbReference>
<evidence type="ECO:0000256" key="13">
    <source>
        <dbReference type="SAM" id="Phobius"/>
    </source>
</evidence>
<evidence type="ECO:0000313" key="14">
    <source>
        <dbReference type="EMBL" id="VAW09982.1"/>
    </source>
</evidence>
<evidence type="ECO:0000256" key="2">
    <source>
        <dbReference type="ARBA" id="ARBA00010185"/>
    </source>
</evidence>
<gene>
    <name evidence="14" type="ORF">MNBD_ALPHA09-2217</name>
</gene>
<dbReference type="PROSITE" id="PS01315">
    <property type="entry name" value="CDS"/>
    <property type="match status" value="1"/>
</dbReference>
<feature type="transmembrane region" description="Helical" evidence="13">
    <location>
        <begin position="6"/>
        <end position="36"/>
    </location>
</feature>
<accession>A0A3B0T6C9</accession>
<feature type="transmembrane region" description="Helical" evidence="13">
    <location>
        <begin position="48"/>
        <end position="67"/>
    </location>
</feature>
<evidence type="ECO:0000256" key="11">
    <source>
        <dbReference type="ARBA" id="ARBA00023209"/>
    </source>
</evidence>
<keyword evidence="5 14" id="KW-0808">Transferase</keyword>
<evidence type="ECO:0000256" key="3">
    <source>
        <dbReference type="ARBA" id="ARBA00022475"/>
    </source>
</evidence>
<keyword evidence="6 13" id="KW-0812">Transmembrane</keyword>
<feature type="transmembrane region" description="Helical" evidence="13">
    <location>
        <begin position="165"/>
        <end position="184"/>
    </location>
</feature>
<proteinExistence type="inferred from homology"/>
<sequence>MRVLSALVLFPVALGAIWFGGVIFGAFVAAICVAAAWELGRMLGAGPFEPLAVLLAAAAVVPLAVFFLDGPVWALTILAIAAALALPLAAQTGKTTGTWVLGVLYIGLPALALVGLRTTEPMGLSAVILVFIAVWATDIGAYFVGRRIGGPKLAPSISPGKTWSGAVGGVVASGFAGIVLALTIGGASIVALGLVAAVLSVAGQIGDLVESALKRRAGVKDSSRLIPGHGGVLDRVDGLFFAAVAAFVIGAARTGVWAPGSGVMVW</sequence>
<dbReference type="InterPro" id="IPR000374">
    <property type="entry name" value="PC_trans"/>
</dbReference>
<dbReference type="Pfam" id="PF01148">
    <property type="entry name" value="CTP_transf_1"/>
    <property type="match status" value="1"/>
</dbReference>
<dbReference type="GO" id="GO:0016024">
    <property type="term" value="P:CDP-diacylglycerol biosynthetic process"/>
    <property type="evidence" value="ECO:0007669"/>
    <property type="project" value="TreeGrafter"/>
</dbReference>
<keyword evidence="4" id="KW-0444">Lipid biosynthesis</keyword>
<dbReference type="AlphaFoldDB" id="A0A3B0T6C9"/>
<keyword evidence="11" id="KW-0594">Phospholipid biosynthesis</keyword>
<dbReference type="GO" id="GO:0004605">
    <property type="term" value="F:phosphatidate cytidylyltransferase activity"/>
    <property type="evidence" value="ECO:0007669"/>
    <property type="project" value="UniProtKB-EC"/>
</dbReference>
<keyword evidence="12" id="KW-1208">Phospholipid metabolism</keyword>
<dbReference type="PANTHER" id="PTHR46382">
    <property type="entry name" value="PHOSPHATIDATE CYTIDYLYLTRANSFERASE"/>
    <property type="match status" value="1"/>
</dbReference>
<feature type="transmembrane region" description="Helical" evidence="13">
    <location>
        <begin position="122"/>
        <end position="144"/>
    </location>
</feature>
<protein>
    <submittedName>
        <fullName evidence="14">Phosphatidate cytidylyltransferase</fullName>
        <ecNumber evidence="14">2.7.7.41</ecNumber>
    </submittedName>
</protein>
<keyword evidence="3" id="KW-1003">Cell membrane</keyword>
<reference evidence="14" key="1">
    <citation type="submission" date="2018-06" db="EMBL/GenBank/DDBJ databases">
        <authorList>
            <person name="Zhirakovskaya E."/>
        </authorList>
    </citation>
    <scope>NUCLEOTIDE SEQUENCE</scope>
</reference>
<name>A0A3B0T6C9_9ZZZZ</name>
<evidence type="ECO:0000256" key="5">
    <source>
        <dbReference type="ARBA" id="ARBA00022679"/>
    </source>
</evidence>